<accession>A0A067JNK8</accession>
<proteinExistence type="predicted"/>
<dbReference type="EMBL" id="KK915626">
    <property type="protein sequence ID" value="KDP21590.1"/>
    <property type="molecule type" value="Genomic_DNA"/>
</dbReference>
<reference evidence="1 2" key="1">
    <citation type="journal article" date="2014" name="PLoS ONE">
        <title>Global Analysis of Gene Expression Profiles in Physic Nut (Jatropha curcas L.) Seedlings Exposed to Salt Stress.</title>
        <authorList>
            <person name="Zhang L."/>
            <person name="Zhang C."/>
            <person name="Wu P."/>
            <person name="Chen Y."/>
            <person name="Li M."/>
            <person name="Jiang H."/>
            <person name="Wu G."/>
        </authorList>
    </citation>
    <scope>NUCLEOTIDE SEQUENCE [LARGE SCALE GENOMIC DNA]</scope>
    <source>
        <strain evidence="2">cv. GZQX0401</strain>
        <tissue evidence="1">Young leaves</tissue>
    </source>
</reference>
<sequence length="202" mass="22967">MASLVTLRGLPIDWAFLDTYLHLWDLQDHVFQFFMHNEKMCPTYKEFATLLGSDSKRAPVAGLTGTRLIERYLDMLDFVDLEHQRFRTQALVFCLVSTCILTCSVGWGDLRVVDLVLQLERRIGIVSMALAKIILSLDRAYRVDGIWVPPARALFQEILISPRITMVILGSWSRGAHVLEAGVSGGRIAAYEAWWMAEHGER</sequence>
<evidence type="ECO:0000313" key="2">
    <source>
        <dbReference type="Proteomes" id="UP000027138"/>
    </source>
</evidence>
<dbReference type="Proteomes" id="UP000027138">
    <property type="component" value="Unassembled WGS sequence"/>
</dbReference>
<dbReference type="AlphaFoldDB" id="A0A067JNK8"/>
<evidence type="ECO:0000313" key="1">
    <source>
        <dbReference type="EMBL" id="KDP21590.1"/>
    </source>
</evidence>
<gene>
    <name evidence="1" type="ORF">JCGZ_03775</name>
</gene>
<keyword evidence="2" id="KW-1185">Reference proteome</keyword>
<organism evidence="1 2">
    <name type="scientific">Jatropha curcas</name>
    <name type="common">Barbados nut</name>
    <dbReference type="NCBI Taxonomy" id="180498"/>
    <lineage>
        <taxon>Eukaryota</taxon>
        <taxon>Viridiplantae</taxon>
        <taxon>Streptophyta</taxon>
        <taxon>Embryophyta</taxon>
        <taxon>Tracheophyta</taxon>
        <taxon>Spermatophyta</taxon>
        <taxon>Magnoliopsida</taxon>
        <taxon>eudicotyledons</taxon>
        <taxon>Gunneridae</taxon>
        <taxon>Pentapetalae</taxon>
        <taxon>rosids</taxon>
        <taxon>fabids</taxon>
        <taxon>Malpighiales</taxon>
        <taxon>Euphorbiaceae</taxon>
        <taxon>Crotonoideae</taxon>
        <taxon>Jatropheae</taxon>
        <taxon>Jatropha</taxon>
    </lineage>
</organism>
<name>A0A067JNK8_JATCU</name>
<protein>
    <recommendedName>
        <fullName evidence="3">Aminotransferase-like plant mobile domain-containing protein</fullName>
    </recommendedName>
</protein>
<evidence type="ECO:0008006" key="3">
    <source>
        <dbReference type="Google" id="ProtNLM"/>
    </source>
</evidence>